<dbReference type="InterPro" id="IPR045426">
    <property type="entry name" value="ADYC"/>
</dbReference>
<dbReference type="Proteomes" id="UP001221686">
    <property type="component" value="Unassembled WGS sequence"/>
</dbReference>
<feature type="chain" id="PRO_5046547775" evidence="1">
    <location>
        <begin position="20"/>
        <end position="336"/>
    </location>
</feature>
<accession>A0ABT5DXC0</accession>
<sequence>MSRTQLLLALALSLSAASACDEALDDEFGAPGDVDFRPGGFGNGGLLLNTSAIGDHLLHEINRKGEKHEDVQLLGVYLKIMYKDQVTWLKLDEQWSEKGQLYGRVKGTVYKGKDFTGSRWELATFGGGLGKRTMYVHSYRFDSADQNHKYVFAYPKDPAYGMHFYTKKYQSIKNTSLLAACGDLNGEGLEAVVYEGLHVDMDDGYVDHKEDLINIACLDGGIGKAALWGYRPWDIGYYEFMGAIRTIRADYCGDGDSWTKSGTAIDLEDKWGIHNFANSTLKTEAIFGPKGAACVTRPRRPEFQLTGVECNGAALPDCKSSDLDDFSDGLFWTKAP</sequence>
<keyword evidence="1" id="KW-0732">Signal</keyword>
<name>A0ABT5DXC0_9BACT</name>
<proteinExistence type="predicted"/>
<evidence type="ECO:0000313" key="4">
    <source>
        <dbReference type="Proteomes" id="UP001221686"/>
    </source>
</evidence>
<evidence type="ECO:0000259" key="2">
    <source>
        <dbReference type="Pfam" id="PF20032"/>
    </source>
</evidence>
<dbReference type="Pfam" id="PF20032">
    <property type="entry name" value="ADYC"/>
    <property type="match status" value="1"/>
</dbReference>
<protein>
    <submittedName>
        <fullName evidence="3">ADYC domain-containing protein</fullName>
    </submittedName>
</protein>
<reference evidence="3 4" key="1">
    <citation type="submission" date="2022-11" db="EMBL/GenBank/DDBJ databases">
        <title>Minimal conservation of predation-associated metabolite biosynthetic gene clusters underscores biosynthetic potential of Myxococcota including descriptions for ten novel species: Archangium lansinium sp. nov., Myxococcus landrumus sp. nov., Nannocystis bai.</title>
        <authorList>
            <person name="Ahearne A."/>
            <person name="Stevens C."/>
            <person name="Dowd S."/>
        </authorList>
    </citation>
    <scope>NUCLEOTIDE SEQUENCE [LARGE SCALE GENOMIC DNA]</scope>
    <source>
        <strain evidence="3 4">BB15-2</strain>
    </source>
</reference>
<dbReference type="EMBL" id="JAQNDL010000001">
    <property type="protein sequence ID" value="MDC0717759.1"/>
    <property type="molecule type" value="Genomic_DNA"/>
</dbReference>
<feature type="domain" description="ADYC" evidence="2">
    <location>
        <begin position="112"/>
        <end position="300"/>
    </location>
</feature>
<dbReference type="RefSeq" id="WP_272086243.1">
    <property type="nucleotide sequence ID" value="NZ_JAQNDL010000001.1"/>
</dbReference>
<feature type="signal peptide" evidence="1">
    <location>
        <begin position="1"/>
        <end position="19"/>
    </location>
</feature>
<evidence type="ECO:0000313" key="3">
    <source>
        <dbReference type="EMBL" id="MDC0717759.1"/>
    </source>
</evidence>
<evidence type="ECO:0000256" key="1">
    <source>
        <dbReference type="SAM" id="SignalP"/>
    </source>
</evidence>
<comment type="caution">
    <text evidence="3">The sequence shown here is derived from an EMBL/GenBank/DDBJ whole genome shotgun (WGS) entry which is preliminary data.</text>
</comment>
<gene>
    <name evidence="3" type="ORF">POL25_12705</name>
</gene>
<dbReference type="PROSITE" id="PS51257">
    <property type="entry name" value="PROKAR_LIPOPROTEIN"/>
    <property type="match status" value="1"/>
</dbReference>
<keyword evidence="4" id="KW-1185">Reference proteome</keyword>
<organism evidence="3 4">
    <name type="scientific">Nannocystis bainbridge</name>
    <dbReference type="NCBI Taxonomy" id="2995303"/>
    <lineage>
        <taxon>Bacteria</taxon>
        <taxon>Pseudomonadati</taxon>
        <taxon>Myxococcota</taxon>
        <taxon>Polyangia</taxon>
        <taxon>Nannocystales</taxon>
        <taxon>Nannocystaceae</taxon>
        <taxon>Nannocystis</taxon>
    </lineage>
</organism>